<dbReference type="Proteomes" id="UP001221757">
    <property type="component" value="Unassembled WGS sequence"/>
</dbReference>
<keyword evidence="1" id="KW-1133">Transmembrane helix</keyword>
<protein>
    <submittedName>
        <fullName evidence="2">Uncharacterized protein</fullName>
    </submittedName>
</protein>
<gene>
    <name evidence="2" type="ORF">B0H17DRAFT_1148951</name>
</gene>
<keyword evidence="1" id="KW-0812">Transmembrane</keyword>
<proteinExistence type="predicted"/>
<dbReference type="AlphaFoldDB" id="A0AAD7FSB2"/>
<comment type="caution">
    <text evidence="2">The sequence shown here is derived from an EMBL/GenBank/DDBJ whole genome shotgun (WGS) entry which is preliminary data.</text>
</comment>
<reference evidence="2" key="1">
    <citation type="submission" date="2023-03" db="EMBL/GenBank/DDBJ databases">
        <title>Massive genome expansion in bonnet fungi (Mycena s.s.) driven by repeated elements and novel gene families across ecological guilds.</title>
        <authorList>
            <consortium name="Lawrence Berkeley National Laboratory"/>
            <person name="Harder C.B."/>
            <person name="Miyauchi S."/>
            <person name="Viragh M."/>
            <person name="Kuo A."/>
            <person name="Thoen E."/>
            <person name="Andreopoulos B."/>
            <person name="Lu D."/>
            <person name="Skrede I."/>
            <person name="Drula E."/>
            <person name="Henrissat B."/>
            <person name="Morin E."/>
            <person name="Kohler A."/>
            <person name="Barry K."/>
            <person name="LaButti K."/>
            <person name="Morin E."/>
            <person name="Salamov A."/>
            <person name="Lipzen A."/>
            <person name="Mereny Z."/>
            <person name="Hegedus B."/>
            <person name="Baldrian P."/>
            <person name="Stursova M."/>
            <person name="Weitz H."/>
            <person name="Taylor A."/>
            <person name="Grigoriev I.V."/>
            <person name="Nagy L.G."/>
            <person name="Martin F."/>
            <person name="Kauserud H."/>
        </authorList>
    </citation>
    <scope>NUCLEOTIDE SEQUENCE</scope>
    <source>
        <strain evidence="2">CBHHK067</strain>
    </source>
</reference>
<name>A0AAD7FSB2_MYCRO</name>
<evidence type="ECO:0000313" key="2">
    <source>
        <dbReference type="EMBL" id="KAJ7640571.1"/>
    </source>
</evidence>
<accession>A0AAD7FSB2</accession>
<keyword evidence="3" id="KW-1185">Reference proteome</keyword>
<sequence length="266" mass="29808">MGNTPSVFEQTPQEHALATARYMEKQREIAVWPPETAVPPGHVRIQFYAYRYKVRDGFRPDMESVLPLEKSGALSLFAVRRRWGLETCSIIDPPEMKLGFSADPNWLPAGVVKDLVARHGCIKLIEPYASYETLIKRELRHVALACTSVLYSWAILARDGAKHDYRTMRQRLSEPMYVSASCYFDWSRAANLAVLLIVLLLIFASTRDIDLGLMRLGDAMVNTVAASAWMSFGVWASLAVLFFVAPEAHVKALGLEDGKLMLVLCA</sequence>
<keyword evidence="1" id="KW-0472">Membrane</keyword>
<feature type="transmembrane region" description="Helical" evidence="1">
    <location>
        <begin position="224"/>
        <end position="245"/>
    </location>
</feature>
<organism evidence="2 3">
    <name type="scientific">Mycena rosella</name>
    <name type="common">Pink bonnet</name>
    <name type="synonym">Agaricus rosellus</name>
    <dbReference type="NCBI Taxonomy" id="1033263"/>
    <lineage>
        <taxon>Eukaryota</taxon>
        <taxon>Fungi</taxon>
        <taxon>Dikarya</taxon>
        <taxon>Basidiomycota</taxon>
        <taxon>Agaricomycotina</taxon>
        <taxon>Agaricomycetes</taxon>
        <taxon>Agaricomycetidae</taxon>
        <taxon>Agaricales</taxon>
        <taxon>Marasmiineae</taxon>
        <taxon>Mycenaceae</taxon>
        <taxon>Mycena</taxon>
    </lineage>
</organism>
<evidence type="ECO:0000256" key="1">
    <source>
        <dbReference type="SAM" id="Phobius"/>
    </source>
</evidence>
<dbReference type="EMBL" id="JARKIE010000426">
    <property type="protein sequence ID" value="KAJ7640571.1"/>
    <property type="molecule type" value="Genomic_DNA"/>
</dbReference>
<evidence type="ECO:0000313" key="3">
    <source>
        <dbReference type="Proteomes" id="UP001221757"/>
    </source>
</evidence>
<feature type="transmembrane region" description="Helical" evidence="1">
    <location>
        <begin position="182"/>
        <end position="204"/>
    </location>
</feature>